<dbReference type="InterPro" id="IPR000169">
    <property type="entry name" value="Pept_cys_AS"/>
</dbReference>
<dbReference type="CDD" id="cd02620">
    <property type="entry name" value="Peptidase_C1A_CathepsinB"/>
    <property type="match status" value="1"/>
</dbReference>
<evidence type="ECO:0000259" key="9">
    <source>
        <dbReference type="SMART" id="SM00645"/>
    </source>
</evidence>
<evidence type="ECO:0000313" key="11">
    <source>
        <dbReference type="WBParaSite" id="TMUE_1000004359.1"/>
    </source>
</evidence>
<evidence type="ECO:0000256" key="7">
    <source>
        <dbReference type="ARBA" id="ARBA00023157"/>
    </source>
</evidence>
<dbReference type="GO" id="GO:0008234">
    <property type="term" value="F:cysteine-type peptidase activity"/>
    <property type="evidence" value="ECO:0007669"/>
    <property type="project" value="UniProtKB-KW"/>
</dbReference>
<dbReference type="Proteomes" id="UP000046395">
    <property type="component" value="Unassembled WGS sequence"/>
</dbReference>
<name>A0A5S6QAW7_TRIMR</name>
<protein>
    <submittedName>
        <fullName evidence="11 12">Pept_C1 domain-containing protein</fullName>
    </submittedName>
</protein>
<organism evidence="10 11">
    <name type="scientific">Trichuris muris</name>
    <name type="common">Mouse whipworm</name>
    <dbReference type="NCBI Taxonomy" id="70415"/>
    <lineage>
        <taxon>Eukaryota</taxon>
        <taxon>Metazoa</taxon>
        <taxon>Ecdysozoa</taxon>
        <taxon>Nematoda</taxon>
        <taxon>Enoplea</taxon>
        <taxon>Dorylaimia</taxon>
        <taxon>Trichinellida</taxon>
        <taxon>Trichuridae</taxon>
        <taxon>Trichuris</taxon>
    </lineage>
</organism>
<evidence type="ECO:0000256" key="1">
    <source>
        <dbReference type="ARBA" id="ARBA00008455"/>
    </source>
</evidence>
<dbReference type="InterPro" id="IPR038765">
    <property type="entry name" value="Papain-like_cys_pep_sf"/>
</dbReference>
<dbReference type="PROSITE" id="PS00640">
    <property type="entry name" value="THIOL_PROTEASE_ASN"/>
    <property type="match status" value="1"/>
</dbReference>
<keyword evidence="4" id="KW-0378">Hydrolase</keyword>
<dbReference type="STRING" id="70415.A0A5S6QAW7"/>
<dbReference type="SUPFAM" id="SSF54001">
    <property type="entry name" value="Cysteine proteinases"/>
    <property type="match status" value="1"/>
</dbReference>
<evidence type="ECO:0000256" key="6">
    <source>
        <dbReference type="ARBA" id="ARBA00023145"/>
    </source>
</evidence>
<feature type="domain" description="Peptidase C1A papain C-terminal" evidence="9">
    <location>
        <begin position="87"/>
        <end position="327"/>
    </location>
</feature>
<reference evidence="10" key="1">
    <citation type="submission" date="2013-11" db="EMBL/GenBank/DDBJ databases">
        <authorList>
            <person name="Aslett M."/>
        </authorList>
    </citation>
    <scope>NUCLEOTIDE SEQUENCE [LARGE SCALE GENOMIC DNA]</scope>
    <source>
        <strain evidence="10">Edinburgh</strain>
    </source>
</reference>
<evidence type="ECO:0000256" key="4">
    <source>
        <dbReference type="ARBA" id="ARBA00022801"/>
    </source>
</evidence>
<evidence type="ECO:0000313" key="10">
    <source>
        <dbReference type="Proteomes" id="UP000046395"/>
    </source>
</evidence>
<dbReference type="WBParaSite" id="TMUE_1000004359.3">
    <property type="protein sequence ID" value="TMUE_1000004359.3"/>
    <property type="gene ID" value="WBGene00293351"/>
</dbReference>
<dbReference type="InterPro" id="IPR000668">
    <property type="entry name" value="Peptidase_C1A_C"/>
</dbReference>
<keyword evidence="3 8" id="KW-0732">Signal</keyword>
<sequence>MIRRITYPIILLTSTLLSATRGGEYETTYAELTQGNDTPATWKMGLNSVFKSMSMEQIASFLGDLTTLGNENNEQAFTNTSLNTIDLPPNFDARIQWPYCKYIGMIRNQANCGSCWAVSSASVITDRHCIASDGFEQPYISDEQLLSCCQSCGYGCHGGDPREAFRFWVEKGLVTGGPYGDQKSCMPYEIKPCTKCNGTARTPPCRNKCVEGYLIDKEDDTFYGKFFSQLPVNESLIRQEIHLRGPVKASFAVYSDFLYYQSGIYKQTKGAMIGGHAVKIIGWGEENGMPYWLIANSWGTTFGEHGLFRIKRGSNECGIESRVIAGIAKRRLPDVRAQT</sequence>
<dbReference type="Pfam" id="PF00112">
    <property type="entry name" value="Peptidase_C1"/>
    <property type="match status" value="1"/>
</dbReference>
<keyword evidence="5" id="KW-0788">Thiol protease</keyword>
<accession>A0A5S6QAW7</accession>
<dbReference type="WBParaSite" id="TMUE_1000004359.2">
    <property type="protein sequence ID" value="TMUE_1000004359.2"/>
    <property type="gene ID" value="WBGene00293351"/>
</dbReference>
<dbReference type="AlphaFoldDB" id="A0A5S6QAW7"/>
<keyword evidence="2" id="KW-0645">Protease</keyword>
<dbReference type="InterPro" id="IPR013128">
    <property type="entry name" value="Peptidase_C1A"/>
</dbReference>
<feature type="chain" id="PRO_5044624270" evidence="8">
    <location>
        <begin position="23"/>
        <end position="339"/>
    </location>
</feature>
<dbReference type="PANTHER" id="PTHR12411">
    <property type="entry name" value="CYSTEINE PROTEASE FAMILY C1-RELATED"/>
    <property type="match status" value="1"/>
</dbReference>
<feature type="signal peptide" evidence="8">
    <location>
        <begin position="1"/>
        <end position="22"/>
    </location>
</feature>
<evidence type="ECO:0000256" key="5">
    <source>
        <dbReference type="ARBA" id="ARBA00022807"/>
    </source>
</evidence>
<keyword evidence="7" id="KW-1015">Disulfide bond</keyword>
<proteinExistence type="inferred from homology"/>
<dbReference type="PROSITE" id="PS00639">
    <property type="entry name" value="THIOL_PROTEASE_HIS"/>
    <property type="match status" value="1"/>
</dbReference>
<keyword evidence="10" id="KW-1185">Reference proteome</keyword>
<keyword evidence="6" id="KW-0865">Zymogen</keyword>
<dbReference type="InterPro" id="IPR025660">
    <property type="entry name" value="Pept_his_AS"/>
</dbReference>
<dbReference type="SMART" id="SM00645">
    <property type="entry name" value="Pept_C1"/>
    <property type="match status" value="1"/>
</dbReference>
<comment type="similarity">
    <text evidence="1">Belongs to the peptidase C1 family.</text>
</comment>
<evidence type="ECO:0000256" key="3">
    <source>
        <dbReference type="ARBA" id="ARBA00022729"/>
    </source>
</evidence>
<evidence type="ECO:0000256" key="8">
    <source>
        <dbReference type="SAM" id="SignalP"/>
    </source>
</evidence>
<evidence type="ECO:0000256" key="2">
    <source>
        <dbReference type="ARBA" id="ARBA00022670"/>
    </source>
</evidence>
<dbReference type="PRINTS" id="PR00705">
    <property type="entry name" value="PAPAIN"/>
</dbReference>
<reference evidence="10" key="2">
    <citation type="submission" date="2014-03" db="EMBL/GenBank/DDBJ databases">
        <title>The whipworm genome and dual-species transcriptomics of an intimate host-pathogen interaction.</title>
        <authorList>
            <person name="Foth B.J."/>
            <person name="Tsai I.J."/>
            <person name="Reid A.J."/>
            <person name="Bancroft A.J."/>
            <person name="Nichol S."/>
            <person name="Tracey A."/>
            <person name="Holroyd N."/>
            <person name="Cotton J.A."/>
            <person name="Stanley E.J."/>
            <person name="Zarowiecki M."/>
            <person name="Liu J.Z."/>
            <person name="Huckvale T."/>
            <person name="Cooper P.J."/>
            <person name="Grencis R.K."/>
            <person name="Berriman M."/>
        </authorList>
    </citation>
    <scope>NUCLEOTIDE SEQUENCE [LARGE SCALE GENOMIC DNA]</scope>
    <source>
        <strain evidence="10">Edinburgh</strain>
    </source>
</reference>
<dbReference type="Gene3D" id="3.90.70.10">
    <property type="entry name" value="Cysteine proteinases"/>
    <property type="match status" value="1"/>
</dbReference>
<dbReference type="InterPro" id="IPR025661">
    <property type="entry name" value="Pept_asp_AS"/>
</dbReference>
<evidence type="ECO:0000313" key="12">
    <source>
        <dbReference type="WBParaSite" id="TMUE_1000004359.2"/>
    </source>
</evidence>
<dbReference type="FunFam" id="3.90.70.10:FF:000031">
    <property type="entry name" value="Cathepsin B"/>
    <property type="match status" value="1"/>
</dbReference>
<dbReference type="WBParaSite" id="TMUE_1000004359.1">
    <property type="protein sequence ID" value="TMUE_1000004359.1"/>
    <property type="gene ID" value="WBGene00293351"/>
</dbReference>
<dbReference type="PROSITE" id="PS00139">
    <property type="entry name" value="THIOL_PROTEASE_CYS"/>
    <property type="match status" value="1"/>
</dbReference>
<dbReference type="GO" id="GO:0006508">
    <property type="term" value="P:proteolysis"/>
    <property type="evidence" value="ECO:0007669"/>
    <property type="project" value="UniProtKB-KW"/>
</dbReference>
<reference evidence="11" key="3">
    <citation type="submission" date="2019-12" db="UniProtKB">
        <authorList>
            <consortium name="WormBaseParasite"/>
        </authorList>
    </citation>
    <scope>IDENTIFICATION</scope>
</reference>